<gene>
    <name evidence="2" type="ORF">GALL_510030</name>
</gene>
<organism evidence="2">
    <name type="scientific">mine drainage metagenome</name>
    <dbReference type="NCBI Taxonomy" id="410659"/>
    <lineage>
        <taxon>unclassified sequences</taxon>
        <taxon>metagenomes</taxon>
        <taxon>ecological metagenomes</taxon>
    </lineage>
</organism>
<proteinExistence type="predicted"/>
<evidence type="ECO:0000313" key="2">
    <source>
        <dbReference type="EMBL" id="OIQ67417.1"/>
    </source>
</evidence>
<accession>A0A1J5P748</accession>
<dbReference type="AlphaFoldDB" id="A0A1J5P748"/>
<feature type="region of interest" description="Disordered" evidence="1">
    <location>
        <begin position="1"/>
        <end position="28"/>
    </location>
</feature>
<name>A0A1J5P748_9ZZZZ</name>
<reference evidence="2" key="1">
    <citation type="submission" date="2016-10" db="EMBL/GenBank/DDBJ databases">
        <title>Sequence of Gallionella enrichment culture.</title>
        <authorList>
            <person name="Poehlein A."/>
            <person name="Muehling M."/>
            <person name="Daniel R."/>
        </authorList>
    </citation>
    <scope>NUCLEOTIDE SEQUENCE</scope>
</reference>
<sequence length="104" mass="10830">MMMPPVPEPSHASALASAGTERDPPTSLAMSLSATAAIQAAPNDIPRMQSATEATAQEALVSTEAEGNCNIRKGTRLADPFYSLHKISPPMSAWVSSTCCIASK</sequence>
<dbReference type="EMBL" id="MLJW01005939">
    <property type="protein sequence ID" value="OIQ67417.1"/>
    <property type="molecule type" value="Genomic_DNA"/>
</dbReference>
<evidence type="ECO:0000256" key="1">
    <source>
        <dbReference type="SAM" id="MobiDB-lite"/>
    </source>
</evidence>
<protein>
    <submittedName>
        <fullName evidence="2">Uncharacterized protein</fullName>
    </submittedName>
</protein>
<comment type="caution">
    <text evidence="2">The sequence shown here is derived from an EMBL/GenBank/DDBJ whole genome shotgun (WGS) entry which is preliminary data.</text>
</comment>